<name>A0A5J5A6N1_9ASTE</name>
<dbReference type="Gene3D" id="1.20.140.50">
    <property type="entry name" value="alix/aip1 like domains"/>
    <property type="match status" value="1"/>
</dbReference>
<proteinExistence type="predicted"/>
<keyword evidence="4" id="KW-1185">Reference proteome</keyword>
<dbReference type="GO" id="GO:0005768">
    <property type="term" value="C:endosome"/>
    <property type="evidence" value="ECO:0007669"/>
    <property type="project" value="TreeGrafter"/>
</dbReference>
<dbReference type="AlphaFoldDB" id="A0A5J5A6N1"/>
<feature type="region of interest" description="Disordered" evidence="1">
    <location>
        <begin position="160"/>
        <end position="292"/>
    </location>
</feature>
<dbReference type="PANTHER" id="PTHR23030">
    <property type="entry name" value="PCD6 INTERACTING PROTEIN-RELATED"/>
    <property type="match status" value="1"/>
</dbReference>
<dbReference type="EMBL" id="CM018046">
    <property type="protein sequence ID" value="KAA8525919.1"/>
    <property type="molecule type" value="Genomic_DNA"/>
</dbReference>
<dbReference type="OrthoDB" id="1686088at2759"/>
<dbReference type="GO" id="GO:0043328">
    <property type="term" value="P:protein transport to vacuole involved in ubiquitin-dependent protein catabolic process via the multivesicular body sorting pathway"/>
    <property type="evidence" value="ECO:0007669"/>
    <property type="project" value="TreeGrafter"/>
</dbReference>
<dbReference type="Proteomes" id="UP000325577">
    <property type="component" value="Linkage Group LG3"/>
</dbReference>
<feature type="compositionally biased region" description="Pro residues" evidence="1">
    <location>
        <begin position="280"/>
        <end position="292"/>
    </location>
</feature>
<feature type="compositionally biased region" description="Pro residues" evidence="1">
    <location>
        <begin position="188"/>
        <end position="203"/>
    </location>
</feature>
<dbReference type="PANTHER" id="PTHR23030:SF32">
    <property type="entry name" value="BRO1 DOMAIN-CONTAINING PROTEIN BROX-LIKE"/>
    <property type="match status" value="1"/>
</dbReference>
<reference evidence="3 4" key="1">
    <citation type="submission" date="2019-09" db="EMBL/GenBank/DDBJ databases">
        <title>A chromosome-level genome assembly of the Chinese tupelo Nyssa sinensis.</title>
        <authorList>
            <person name="Yang X."/>
            <person name="Kang M."/>
            <person name="Yang Y."/>
            <person name="Xiong H."/>
            <person name="Wang M."/>
            <person name="Zhang Z."/>
            <person name="Wang Z."/>
            <person name="Wu H."/>
            <person name="Ma T."/>
            <person name="Liu J."/>
            <person name="Xi Z."/>
        </authorList>
    </citation>
    <scope>NUCLEOTIDE SEQUENCE [LARGE SCALE GENOMIC DNA]</scope>
    <source>
        <strain evidence="3">J267</strain>
        <tissue evidence="3">Leaf</tissue>
    </source>
</reference>
<evidence type="ECO:0000313" key="3">
    <source>
        <dbReference type="EMBL" id="KAA8525919.1"/>
    </source>
</evidence>
<feature type="compositionally biased region" description="Pro residues" evidence="1">
    <location>
        <begin position="211"/>
        <end position="239"/>
    </location>
</feature>
<evidence type="ECO:0000313" key="4">
    <source>
        <dbReference type="Proteomes" id="UP000325577"/>
    </source>
</evidence>
<evidence type="ECO:0000259" key="2">
    <source>
        <dbReference type="Pfam" id="PF13949"/>
    </source>
</evidence>
<feature type="compositionally biased region" description="Low complexity" evidence="1">
    <location>
        <begin position="170"/>
        <end position="180"/>
    </location>
</feature>
<accession>A0A5J5A6N1</accession>
<dbReference type="Pfam" id="PF13949">
    <property type="entry name" value="ALIX_LYPXL_bnd"/>
    <property type="match status" value="1"/>
</dbReference>
<feature type="domain" description="ALIX V-shaped" evidence="2">
    <location>
        <begin position="92"/>
        <end position="161"/>
    </location>
</feature>
<protein>
    <recommendedName>
        <fullName evidence="2">ALIX V-shaped domain-containing protein</fullName>
    </recommendedName>
</protein>
<gene>
    <name evidence="3" type="ORF">F0562_007981</name>
</gene>
<organism evidence="3 4">
    <name type="scientific">Nyssa sinensis</name>
    <dbReference type="NCBI Taxonomy" id="561372"/>
    <lineage>
        <taxon>Eukaryota</taxon>
        <taxon>Viridiplantae</taxon>
        <taxon>Streptophyta</taxon>
        <taxon>Embryophyta</taxon>
        <taxon>Tracheophyta</taxon>
        <taxon>Spermatophyta</taxon>
        <taxon>Magnoliopsida</taxon>
        <taxon>eudicotyledons</taxon>
        <taxon>Gunneridae</taxon>
        <taxon>Pentapetalae</taxon>
        <taxon>asterids</taxon>
        <taxon>Cornales</taxon>
        <taxon>Nyssaceae</taxon>
        <taxon>Nyssa</taxon>
    </lineage>
</organism>
<sequence>MGGWGVQWGSCRKATSAEHGMRCEDSGAGNLRWLTRRGEVAGAHAIQGGPAQHSFANLQMGERSKYGVDLSLANIDDGSAKSEEKARRTALDQNGEFAAVFNLEDYKASREKSFKQIEAAITKFREIKEIINKGLKFYSTLQDAITNIKQQRSDFVMTRNTVPRNDGIPSSNQRSNSQQQTDPGNMMPNPPHPQTPYYQPPEQPTMLGYTSPPPPYGSLQQPPPYHVPAAGSPPCPPPQHHQQPAASHEYGQSAYPGWRGQYYNAHAQQPGFVPRSPYTSPSPYPPPHQSGY</sequence>
<dbReference type="InterPro" id="IPR025304">
    <property type="entry name" value="ALIX_V_dom"/>
</dbReference>
<evidence type="ECO:0000256" key="1">
    <source>
        <dbReference type="SAM" id="MobiDB-lite"/>
    </source>
</evidence>